<dbReference type="InterPro" id="IPR050697">
    <property type="entry name" value="Adenylyl/Guanylyl_Cyclase_3/4"/>
</dbReference>
<dbReference type="EMBL" id="UINC01036953">
    <property type="protein sequence ID" value="SVB31702.1"/>
    <property type="molecule type" value="Genomic_DNA"/>
</dbReference>
<keyword evidence="1" id="KW-0472">Membrane</keyword>
<dbReference type="InterPro" id="IPR001054">
    <property type="entry name" value="A/G_cyclase"/>
</dbReference>
<dbReference type="Pfam" id="PF00211">
    <property type="entry name" value="Guanylate_cyc"/>
    <property type="match status" value="1"/>
</dbReference>
<dbReference type="CDD" id="cd07302">
    <property type="entry name" value="CHD"/>
    <property type="match status" value="1"/>
</dbReference>
<dbReference type="InterPro" id="IPR029787">
    <property type="entry name" value="Nucleotide_cyclase"/>
</dbReference>
<evidence type="ECO:0000259" key="2">
    <source>
        <dbReference type="PROSITE" id="PS50125"/>
    </source>
</evidence>
<feature type="transmembrane region" description="Helical" evidence="1">
    <location>
        <begin position="143"/>
        <end position="162"/>
    </location>
</feature>
<feature type="transmembrane region" description="Helical" evidence="1">
    <location>
        <begin position="118"/>
        <end position="136"/>
    </location>
</feature>
<proteinExistence type="predicted"/>
<dbReference type="PROSITE" id="PS50125">
    <property type="entry name" value="GUANYLATE_CYCLASE_2"/>
    <property type="match status" value="1"/>
</dbReference>
<dbReference type="PANTHER" id="PTHR43081">
    <property type="entry name" value="ADENYLATE CYCLASE, TERMINAL-DIFFERENTIATION SPECIFIC-RELATED"/>
    <property type="match status" value="1"/>
</dbReference>
<dbReference type="SMART" id="SM00044">
    <property type="entry name" value="CYCc"/>
    <property type="match status" value="1"/>
</dbReference>
<accession>A0A382D0W2</accession>
<feature type="transmembrane region" description="Helical" evidence="1">
    <location>
        <begin position="64"/>
        <end position="82"/>
    </location>
</feature>
<gene>
    <name evidence="3" type="ORF">METZ01_LOCUS184556</name>
</gene>
<protein>
    <recommendedName>
        <fullName evidence="2">Guanylate cyclase domain-containing protein</fullName>
    </recommendedName>
</protein>
<dbReference type="AlphaFoldDB" id="A0A382D0W2"/>
<dbReference type="GO" id="GO:0035556">
    <property type="term" value="P:intracellular signal transduction"/>
    <property type="evidence" value="ECO:0007669"/>
    <property type="project" value="InterPro"/>
</dbReference>
<keyword evidence="1" id="KW-1133">Transmembrane helix</keyword>
<dbReference type="Gene3D" id="3.30.70.1230">
    <property type="entry name" value="Nucleotide cyclase"/>
    <property type="match status" value="1"/>
</dbReference>
<organism evidence="3">
    <name type="scientific">marine metagenome</name>
    <dbReference type="NCBI Taxonomy" id="408172"/>
    <lineage>
        <taxon>unclassified sequences</taxon>
        <taxon>metagenomes</taxon>
        <taxon>ecological metagenomes</taxon>
    </lineage>
</organism>
<dbReference type="GO" id="GO:0009190">
    <property type="term" value="P:cyclic nucleotide biosynthetic process"/>
    <property type="evidence" value="ECO:0007669"/>
    <property type="project" value="InterPro"/>
</dbReference>
<feature type="transmembrane region" description="Helical" evidence="1">
    <location>
        <begin position="94"/>
        <end position="112"/>
    </location>
</feature>
<reference evidence="3" key="1">
    <citation type="submission" date="2018-05" db="EMBL/GenBank/DDBJ databases">
        <authorList>
            <person name="Lanie J.A."/>
            <person name="Ng W.-L."/>
            <person name="Kazmierczak K.M."/>
            <person name="Andrzejewski T.M."/>
            <person name="Davidsen T.M."/>
            <person name="Wayne K.J."/>
            <person name="Tettelin H."/>
            <person name="Glass J.I."/>
            <person name="Rusch D."/>
            <person name="Podicherti R."/>
            <person name="Tsui H.-C.T."/>
            <person name="Winkler M.E."/>
        </authorList>
    </citation>
    <scope>NUCLEOTIDE SEQUENCE</scope>
</reference>
<evidence type="ECO:0000313" key="3">
    <source>
        <dbReference type="EMBL" id="SVB31702.1"/>
    </source>
</evidence>
<evidence type="ECO:0000256" key="1">
    <source>
        <dbReference type="SAM" id="Phobius"/>
    </source>
</evidence>
<name>A0A382D0W2_9ZZZZ</name>
<dbReference type="SUPFAM" id="SSF55073">
    <property type="entry name" value="Nucleotide cyclase"/>
    <property type="match status" value="1"/>
</dbReference>
<dbReference type="PANTHER" id="PTHR43081:SF1">
    <property type="entry name" value="ADENYLATE CYCLASE, TERMINAL-DIFFERENTIATION SPECIFIC"/>
    <property type="match status" value="1"/>
</dbReference>
<sequence>MNQENVNINGLNCRFENKTLEKEYLIHAWSKTWKNIKILLCVDVPIGFLIRADDLFVQGVGANIYYLSYHFFSIIILLLFLFSSNNNKRKYHQVYFLISSIGFMNCGAWTYYFSDVPFPVGAGVLPILIMLYLIVYPFHFINGLIAMIGTSIPFVILLVSQGNMTLDQLPYLLFLPSIFLIANKRNREIDFRKDFYQSKKLEANRQLMQQTLKRYFGKTLTEKILDNDGDLKGDNIWVSISFTDISSYSTIIEHMSPETAVKFLNQYFSAMHDVIEKYNGQIINYIGDSVMVVFGAPQKLEDHEILSVYCAIEMREKLNELNQRWDESEFSRYWKNHGIDAITARTGIHTGSVIAGNIGSDRMLQYSTIGDTVNVASRLEQRNKEFSTDILFSHEIYSSLTKDLYDKAKYQGEINLKGRDTKTRTYSL</sequence>
<feature type="domain" description="Guanylate cyclase" evidence="2">
    <location>
        <begin position="239"/>
        <end position="380"/>
    </location>
</feature>
<keyword evidence="1" id="KW-0812">Transmembrane</keyword>